<name>A0ABS5Q2P4_9PSED</name>
<dbReference type="Gene3D" id="3.30.70.120">
    <property type="match status" value="1"/>
</dbReference>
<gene>
    <name evidence="1" type="ORF">I0D00_13410</name>
</gene>
<protein>
    <submittedName>
        <fullName evidence="1">Uncharacterized protein</fullName>
    </submittedName>
</protein>
<dbReference type="RefSeq" id="WP_213640339.1">
    <property type="nucleotide sequence ID" value="NZ_JADPMV010000002.1"/>
</dbReference>
<reference evidence="1 2" key="1">
    <citation type="journal article" date="2021" name="Syst. Appl. Microbiol.">
        <title>Pseudomonas lalucatii sp. nov. isolated from Vallgornera, a karstic cave in Mallorca, Western Mediterranean.</title>
        <authorList>
            <person name="Busquets A."/>
            <person name="Mulet M."/>
            <person name="Gomila M."/>
            <person name="Garcia-Valdes E."/>
        </authorList>
    </citation>
    <scope>NUCLEOTIDE SEQUENCE [LARGE SCALE GENOMIC DNA]</scope>
    <source>
        <strain evidence="1 2">R1b54</strain>
    </source>
</reference>
<dbReference type="EMBL" id="JADPMV010000002">
    <property type="protein sequence ID" value="MBS7662934.1"/>
    <property type="molecule type" value="Genomic_DNA"/>
</dbReference>
<accession>A0ABS5Q2P4</accession>
<comment type="caution">
    <text evidence="1">The sequence shown here is derived from an EMBL/GenBank/DDBJ whole genome shotgun (WGS) entry which is preliminary data.</text>
</comment>
<dbReference type="InterPro" id="IPR036069">
    <property type="entry name" value="DUF34/NIF3_sf"/>
</dbReference>
<keyword evidence="2" id="KW-1185">Reference proteome</keyword>
<sequence length="120" mass="13430">MSNIMFVETFRIKVYVIADYLEQVLDAIASATNLKYGNYDGVSWCSHPGIERCTPRAGSDTYGGEIDKPFSIASTKIEFSIPRDKELLSKVVASIFEHHPWDEPVICITESVDTRKNGVV</sequence>
<dbReference type="SUPFAM" id="SSF102705">
    <property type="entry name" value="NIF3 (NGG1p interacting factor 3)-like"/>
    <property type="match status" value="1"/>
</dbReference>
<organism evidence="1 2">
    <name type="scientific">Pseudomonas lalucatii</name>
    <dbReference type="NCBI Taxonomy" id="1424203"/>
    <lineage>
        <taxon>Bacteria</taxon>
        <taxon>Pseudomonadati</taxon>
        <taxon>Pseudomonadota</taxon>
        <taxon>Gammaproteobacteria</taxon>
        <taxon>Pseudomonadales</taxon>
        <taxon>Pseudomonadaceae</taxon>
        <taxon>Pseudomonas</taxon>
    </lineage>
</organism>
<dbReference type="InterPro" id="IPR015867">
    <property type="entry name" value="N-reg_PII/ATP_PRibTrfase_C"/>
</dbReference>
<dbReference type="Proteomes" id="UP001196601">
    <property type="component" value="Unassembled WGS sequence"/>
</dbReference>
<evidence type="ECO:0000313" key="1">
    <source>
        <dbReference type="EMBL" id="MBS7662934.1"/>
    </source>
</evidence>
<evidence type="ECO:0000313" key="2">
    <source>
        <dbReference type="Proteomes" id="UP001196601"/>
    </source>
</evidence>
<proteinExistence type="predicted"/>